<dbReference type="EMBL" id="CP004374">
    <property type="protein sequence ID" value="AGM29518.1"/>
    <property type="molecule type" value="Genomic_DNA"/>
</dbReference>
<proteinExistence type="predicted"/>
<feature type="region of interest" description="Disordered" evidence="1">
    <location>
        <begin position="22"/>
        <end position="54"/>
    </location>
</feature>
<dbReference type="PROSITE" id="PS51257">
    <property type="entry name" value="PROKAR_LIPOPROTEIN"/>
    <property type="match status" value="1"/>
</dbReference>
<gene>
    <name evidence="3" type="ORF">MASS_2916</name>
</gene>
<evidence type="ECO:0000256" key="2">
    <source>
        <dbReference type="SAM" id="SignalP"/>
    </source>
</evidence>
<dbReference type="KEGG" id="mabb:MASS_2916"/>
<evidence type="ECO:0000313" key="3">
    <source>
        <dbReference type="EMBL" id="AGM29518.1"/>
    </source>
</evidence>
<keyword evidence="2" id="KW-0732">Signal</keyword>
<sequence>MLKTVGVVVNLCIFVATGCASTADTPQPKPSAPHQESTDFADIPGQFPTPGSLTANGQAEAPVGGCVNLGGELVNASLTVVDCGSDRNTYRIVQRVNIPQECGDTDRSYYHNSEATGQYTACLDLAWAKDSCISLGQPVAKVDCTDTNAPKRIKPLKIILDTTTLEGCPSGGYKHPQRKFTVCTETQK</sequence>
<reference evidence="3 4" key="1">
    <citation type="journal article" date="2013" name="Genome Announc.">
        <title>Complete Genome Sequence of Mycobacterium massiliense Clinical Strain Asan 50594, Belonging to the Type II Genotype.</title>
        <authorList>
            <person name="Kim B.J."/>
            <person name="Kim B.R."/>
            <person name="Hong S.H."/>
            <person name="Seok S.H."/>
            <person name="Kook Y.H."/>
            <person name="Kim B.J."/>
        </authorList>
    </citation>
    <scope>NUCLEOTIDE SEQUENCE [LARGE SCALE GENOMIC DNA]</scope>
    <source>
        <strain evidence="3 4">50594</strain>
    </source>
</reference>
<evidence type="ECO:0000313" key="4">
    <source>
        <dbReference type="Proteomes" id="UP000013961"/>
    </source>
</evidence>
<feature type="signal peptide" evidence="2">
    <location>
        <begin position="1"/>
        <end position="22"/>
    </location>
</feature>
<protein>
    <submittedName>
        <fullName evidence="3">Liporotein LppU</fullName>
    </submittedName>
</protein>
<accession>A0AB33ACT6</accession>
<feature type="chain" id="PRO_5044336352" evidence="2">
    <location>
        <begin position="23"/>
        <end position="188"/>
    </location>
</feature>
<name>A0AB33ACT6_9MYCO</name>
<dbReference type="Proteomes" id="UP000013961">
    <property type="component" value="Chromosome"/>
</dbReference>
<dbReference type="AlphaFoldDB" id="A0AB33ACT6"/>
<evidence type="ECO:0000256" key="1">
    <source>
        <dbReference type="SAM" id="MobiDB-lite"/>
    </source>
</evidence>
<organism evidence="3 4">
    <name type="scientific">Mycobacteroides abscessus subsp. bolletii 50594</name>
    <dbReference type="NCBI Taxonomy" id="1303024"/>
    <lineage>
        <taxon>Bacteria</taxon>
        <taxon>Bacillati</taxon>
        <taxon>Actinomycetota</taxon>
        <taxon>Actinomycetes</taxon>
        <taxon>Mycobacteriales</taxon>
        <taxon>Mycobacteriaceae</taxon>
        <taxon>Mycobacteroides</taxon>
        <taxon>Mycobacteroides abscessus</taxon>
    </lineage>
</organism>